<dbReference type="OrthoDB" id="6196416at2"/>
<dbReference type="RefSeq" id="WP_134082255.1">
    <property type="nucleotide sequence ID" value="NZ_SOQX01000002.1"/>
</dbReference>
<gene>
    <name evidence="1" type="ORF">EDC23_1344</name>
</gene>
<reference evidence="1 2" key="1">
    <citation type="submission" date="2019-03" db="EMBL/GenBank/DDBJ databases">
        <title>Genomic Encyclopedia of Type Strains, Phase IV (KMG-IV): sequencing the most valuable type-strain genomes for metagenomic binning, comparative biology and taxonomic classification.</title>
        <authorList>
            <person name="Goeker M."/>
        </authorList>
    </citation>
    <scope>NUCLEOTIDE SEQUENCE [LARGE SCALE GENOMIC DNA]</scope>
    <source>
        <strain evidence="1 2">DSM 16326</strain>
    </source>
</reference>
<dbReference type="Proteomes" id="UP000294914">
    <property type="component" value="Unassembled WGS sequence"/>
</dbReference>
<dbReference type="EMBL" id="SOQX01000002">
    <property type="protein sequence ID" value="TDY02960.1"/>
    <property type="molecule type" value="Genomic_DNA"/>
</dbReference>
<organism evidence="1 2">
    <name type="scientific">Thiohalophilus thiocyanatoxydans</name>
    <dbReference type="NCBI Taxonomy" id="381308"/>
    <lineage>
        <taxon>Bacteria</taxon>
        <taxon>Pseudomonadati</taxon>
        <taxon>Pseudomonadota</taxon>
        <taxon>Gammaproteobacteria</taxon>
        <taxon>Thiohalomonadales</taxon>
        <taxon>Thiohalophilaceae</taxon>
        <taxon>Thiohalophilus</taxon>
    </lineage>
</organism>
<evidence type="ECO:0000313" key="1">
    <source>
        <dbReference type="EMBL" id="TDY02960.1"/>
    </source>
</evidence>
<name>A0A4R8IU45_9GAMM</name>
<evidence type="ECO:0000313" key="2">
    <source>
        <dbReference type="Proteomes" id="UP000294914"/>
    </source>
</evidence>
<keyword evidence="2" id="KW-1185">Reference proteome</keyword>
<dbReference type="AlphaFoldDB" id="A0A4R8IU45"/>
<dbReference type="PROSITE" id="PS51257">
    <property type="entry name" value="PROKAR_LIPOPROTEIN"/>
    <property type="match status" value="1"/>
</dbReference>
<proteinExistence type="predicted"/>
<accession>A0A4R8IU45</accession>
<sequence>MKSLLVIGLALLLGGCNTTPNELDALDKVLRAYEHSIRWSRLELAGQYYKDPPTFSKRDKERLKEIKVTGYKVMDLRASKTEAVHLVEISYFNTNNAVEKEFTDTQQWEYDGEAERWQLTSDFPEFK</sequence>
<protein>
    <submittedName>
        <fullName evidence="1">Uncharacterized protein</fullName>
    </submittedName>
</protein>
<comment type="caution">
    <text evidence="1">The sequence shown here is derived from an EMBL/GenBank/DDBJ whole genome shotgun (WGS) entry which is preliminary data.</text>
</comment>